<dbReference type="Proteomes" id="UP001189429">
    <property type="component" value="Unassembled WGS sequence"/>
</dbReference>
<feature type="region of interest" description="Disordered" evidence="1">
    <location>
        <begin position="164"/>
        <end position="185"/>
    </location>
</feature>
<proteinExistence type="predicted"/>
<accession>A0ABN9Q825</accession>
<gene>
    <name evidence="2" type="ORF">PCOR1329_LOCUS9616</name>
</gene>
<reference evidence="2" key="1">
    <citation type="submission" date="2023-10" db="EMBL/GenBank/DDBJ databases">
        <authorList>
            <person name="Chen Y."/>
            <person name="Shah S."/>
            <person name="Dougan E. K."/>
            <person name="Thang M."/>
            <person name="Chan C."/>
        </authorList>
    </citation>
    <scope>NUCLEOTIDE SEQUENCE [LARGE SCALE GENOMIC DNA]</scope>
</reference>
<comment type="caution">
    <text evidence="2">The sequence shown here is derived from an EMBL/GenBank/DDBJ whole genome shotgun (WGS) entry which is preliminary data.</text>
</comment>
<name>A0ABN9Q825_9DINO</name>
<evidence type="ECO:0000256" key="1">
    <source>
        <dbReference type="SAM" id="MobiDB-lite"/>
    </source>
</evidence>
<organism evidence="2 3">
    <name type="scientific">Prorocentrum cordatum</name>
    <dbReference type="NCBI Taxonomy" id="2364126"/>
    <lineage>
        <taxon>Eukaryota</taxon>
        <taxon>Sar</taxon>
        <taxon>Alveolata</taxon>
        <taxon>Dinophyceae</taxon>
        <taxon>Prorocentrales</taxon>
        <taxon>Prorocentraceae</taxon>
        <taxon>Prorocentrum</taxon>
    </lineage>
</organism>
<keyword evidence="3" id="KW-1185">Reference proteome</keyword>
<feature type="region of interest" description="Disordered" evidence="1">
    <location>
        <begin position="273"/>
        <end position="302"/>
    </location>
</feature>
<protein>
    <submittedName>
        <fullName evidence="2">Uncharacterized protein</fullName>
    </submittedName>
</protein>
<feature type="non-terminal residue" evidence="2">
    <location>
        <position position="1"/>
    </location>
</feature>
<evidence type="ECO:0000313" key="2">
    <source>
        <dbReference type="EMBL" id="CAK0801933.1"/>
    </source>
</evidence>
<sequence>ENQKVPLETETKDHGTALPWWFRALCFTYSAVGLNMVLRVQAMSCSCPQELPVARRGGPAAAPGRALLLARRVLRRELPSRKDRRQDDFGHVPHLLPAAQIHILPHGRGAARVALRLLVAGSALFSRRQDAERTPPGTRAATTCCTRCGTWRCRWEASSGSSTPAAHSRGTCGRMPRRGGPRTSLHWAAARPRPCRSIGPPPRAAAVGARALLRRASSVTRATCSSEVLREPRTTGHPCPGPLLRAGLALCASGASRGGRGGGGRSGALCCGEGSAPPSSHRRGSTHRRCLPSRGRSSRRRHPDTRLLAVAFAAVGCDGLWHPSARLLLSRLVCMHHLGEISFTLFLHALHRPPNVWSRCMPCAVRQRAHRAEVKRGAASGPACN</sequence>
<feature type="compositionally biased region" description="Basic residues" evidence="1">
    <location>
        <begin position="280"/>
        <end position="302"/>
    </location>
</feature>
<dbReference type="EMBL" id="CAUYUJ010002688">
    <property type="protein sequence ID" value="CAK0801933.1"/>
    <property type="molecule type" value="Genomic_DNA"/>
</dbReference>
<evidence type="ECO:0000313" key="3">
    <source>
        <dbReference type="Proteomes" id="UP001189429"/>
    </source>
</evidence>